<comment type="caution">
    <text evidence="2">The sequence shown here is derived from an EMBL/GenBank/DDBJ whole genome shotgun (WGS) entry which is preliminary data.</text>
</comment>
<dbReference type="InterPro" id="IPR036291">
    <property type="entry name" value="NAD(P)-bd_dom_sf"/>
</dbReference>
<dbReference type="Gene3D" id="3.90.25.10">
    <property type="entry name" value="UDP-galactose 4-epimerase, domain 1"/>
    <property type="match status" value="1"/>
</dbReference>
<evidence type="ECO:0000313" key="2">
    <source>
        <dbReference type="EMBL" id="KAB8188946.1"/>
    </source>
</evidence>
<dbReference type="RefSeq" id="WP_139636174.1">
    <property type="nucleotide sequence ID" value="NZ_VDLX02000022.1"/>
</dbReference>
<dbReference type="InterPro" id="IPR016040">
    <property type="entry name" value="NAD(P)-bd_dom"/>
</dbReference>
<proteinExistence type="predicted"/>
<keyword evidence="3" id="KW-1185">Reference proteome</keyword>
<dbReference type="InterPro" id="IPR051604">
    <property type="entry name" value="Ergot_Alk_Oxidoreductase"/>
</dbReference>
<gene>
    <name evidence="2" type="ORF">FH608_041415</name>
</gene>
<dbReference type="OrthoDB" id="4457504at2"/>
<evidence type="ECO:0000313" key="3">
    <source>
        <dbReference type="Proteomes" id="UP000312512"/>
    </source>
</evidence>
<dbReference type="PANTHER" id="PTHR43162:SF1">
    <property type="entry name" value="PRESTALK A DIFFERENTIATION PROTEIN A"/>
    <property type="match status" value="1"/>
</dbReference>
<accession>A0A5C4VHE3</accession>
<reference evidence="2 3" key="1">
    <citation type="submission" date="2019-10" db="EMBL/GenBank/DDBJ databases">
        <title>Nonomuraea sp. nov., isolated from Phyllanthus amarus.</title>
        <authorList>
            <person name="Klykleung N."/>
            <person name="Tanasupawat S."/>
        </authorList>
    </citation>
    <scope>NUCLEOTIDE SEQUENCE [LARGE SCALE GENOMIC DNA]</scope>
    <source>
        <strain evidence="2 3">PA1-10</strain>
    </source>
</reference>
<dbReference type="SUPFAM" id="SSF51735">
    <property type="entry name" value="NAD(P)-binding Rossmann-fold domains"/>
    <property type="match status" value="1"/>
</dbReference>
<sequence length="287" mass="30343">MSTYLVFGATGNVGRRVAERLARHGAAVRATSRTPDSAKLPPGVEVITPDLAAPGALDGVEAAFLMWPFHSARPAGPIVAALQRTVRRVVFMTGGDARPGLAPDEQPTPPARWHATVERLIELSGMEWTVLSPSTFMANTLWWSEQIRAGDTVGGAFGSVAMTPIHEDDIAAAAVHALTEPGHAGRRHTLTGPETLTQAEQVRVIGEAIGRPLRWQELTPADERARLLADPDFPAGFVEDLLAGYAAMAAAPPPVPTHTVHDITGAPATPLSVWAAEHAADFGAVPR</sequence>
<evidence type="ECO:0000259" key="1">
    <source>
        <dbReference type="Pfam" id="PF13460"/>
    </source>
</evidence>
<dbReference type="Proteomes" id="UP000312512">
    <property type="component" value="Unassembled WGS sequence"/>
</dbReference>
<protein>
    <submittedName>
        <fullName evidence="2">NAD(P)H-binding protein</fullName>
    </submittedName>
</protein>
<organism evidence="2 3">
    <name type="scientific">Nonomuraea phyllanthi</name>
    <dbReference type="NCBI Taxonomy" id="2219224"/>
    <lineage>
        <taxon>Bacteria</taxon>
        <taxon>Bacillati</taxon>
        <taxon>Actinomycetota</taxon>
        <taxon>Actinomycetes</taxon>
        <taxon>Streptosporangiales</taxon>
        <taxon>Streptosporangiaceae</taxon>
        <taxon>Nonomuraea</taxon>
    </lineage>
</organism>
<feature type="domain" description="NAD(P)-binding" evidence="1">
    <location>
        <begin position="8"/>
        <end position="181"/>
    </location>
</feature>
<name>A0A5C4VHE3_9ACTN</name>
<dbReference type="Pfam" id="PF13460">
    <property type="entry name" value="NAD_binding_10"/>
    <property type="match status" value="1"/>
</dbReference>
<dbReference type="Gene3D" id="3.40.50.720">
    <property type="entry name" value="NAD(P)-binding Rossmann-like Domain"/>
    <property type="match status" value="1"/>
</dbReference>
<dbReference type="EMBL" id="VDLX02000022">
    <property type="protein sequence ID" value="KAB8188946.1"/>
    <property type="molecule type" value="Genomic_DNA"/>
</dbReference>
<dbReference type="PANTHER" id="PTHR43162">
    <property type="match status" value="1"/>
</dbReference>
<dbReference type="AlphaFoldDB" id="A0A5C4VHE3"/>